<evidence type="ECO:0000313" key="12">
    <source>
        <dbReference type="Proteomes" id="UP000193642"/>
    </source>
</evidence>
<accession>A0A1Y2BP51</accession>
<comment type="caution">
    <text evidence="11">The sequence shown here is derived from an EMBL/GenBank/DDBJ whole genome shotgun (WGS) entry which is preliminary data.</text>
</comment>
<protein>
    <recommendedName>
        <fullName evidence="10">Hexosyltransferase</fullName>
        <ecNumber evidence="10">2.4.1.-</ecNumber>
    </recommendedName>
</protein>
<keyword evidence="7" id="KW-1133">Transmembrane helix</keyword>
<gene>
    <name evidence="11" type="ORF">BCR33DRAFT_742776</name>
</gene>
<evidence type="ECO:0000256" key="2">
    <source>
        <dbReference type="ARBA" id="ARBA00008661"/>
    </source>
</evidence>
<comment type="similarity">
    <text evidence="2 10">Belongs to the glycosyltransferase 31 family.</text>
</comment>
<name>A0A1Y2BP51_9FUNG</name>
<dbReference type="PANTHER" id="PTHR11214">
    <property type="entry name" value="BETA-1,3-N-ACETYLGLUCOSAMINYLTRANSFERASE"/>
    <property type="match status" value="1"/>
</dbReference>
<comment type="subcellular location">
    <subcellularLocation>
        <location evidence="1 10">Golgi apparatus membrane</location>
        <topology evidence="1 10">Single-pass type II membrane protein</topology>
    </subcellularLocation>
</comment>
<dbReference type="EC" id="2.4.1.-" evidence="10"/>
<evidence type="ECO:0000256" key="4">
    <source>
        <dbReference type="ARBA" id="ARBA00022679"/>
    </source>
</evidence>
<sequence length="247" mass="28657">MDPIDTAHRHILREKYEIFNSQLPEPSRIEFKFVFGIPNTTEQIRQLEKERTEFPNDIVVVNRPESRDTGKILDWFRYARGTGYWWHSLRGYCPRYRYIGKADIDAVIHIPRLLQMIEALPTSIPNFMGRRSYTHLTGMLYLLSTSLVEWIHFSKDVQQHVVGIEDTVVGDWVKNSGINVNWADMGRTFHDLPDSPNWCPGVITNKTVVVHWCKDESHFQQCIGGLLDGESQSRKAFGNGVLNWVLI</sequence>
<reference evidence="11 12" key="1">
    <citation type="submission" date="2016-07" db="EMBL/GenBank/DDBJ databases">
        <title>Pervasive Adenine N6-methylation of Active Genes in Fungi.</title>
        <authorList>
            <consortium name="DOE Joint Genome Institute"/>
            <person name="Mondo S.J."/>
            <person name="Dannebaum R.O."/>
            <person name="Kuo R.C."/>
            <person name="Labutti K."/>
            <person name="Haridas S."/>
            <person name="Kuo A."/>
            <person name="Salamov A."/>
            <person name="Ahrendt S.R."/>
            <person name="Lipzen A."/>
            <person name="Sullivan W."/>
            <person name="Andreopoulos W.B."/>
            <person name="Clum A."/>
            <person name="Lindquist E."/>
            <person name="Daum C."/>
            <person name="Ramamoorthy G.K."/>
            <person name="Gryganskyi A."/>
            <person name="Culley D."/>
            <person name="Magnuson J.K."/>
            <person name="James T.Y."/>
            <person name="O'Malley M.A."/>
            <person name="Stajich J.E."/>
            <person name="Spatafora J.W."/>
            <person name="Visel A."/>
            <person name="Grigoriev I.V."/>
        </authorList>
    </citation>
    <scope>NUCLEOTIDE SEQUENCE [LARGE SCALE GENOMIC DNA]</scope>
    <source>
        <strain evidence="11 12">JEL800</strain>
    </source>
</reference>
<dbReference type="OrthoDB" id="2139606at2759"/>
<dbReference type="GO" id="GO:0016758">
    <property type="term" value="F:hexosyltransferase activity"/>
    <property type="evidence" value="ECO:0007669"/>
    <property type="project" value="InterPro"/>
</dbReference>
<organism evidence="11 12">
    <name type="scientific">Rhizoclosmatium globosum</name>
    <dbReference type="NCBI Taxonomy" id="329046"/>
    <lineage>
        <taxon>Eukaryota</taxon>
        <taxon>Fungi</taxon>
        <taxon>Fungi incertae sedis</taxon>
        <taxon>Chytridiomycota</taxon>
        <taxon>Chytridiomycota incertae sedis</taxon>
        <taxon>Chytridiomycetes</taxon>
        <taxon>Chytridiales</taxon>
        <taxon>Chytriomycetaceae</taxon>
        <taxon>Rhizoclosmatium</taxon>
    </lineage>
</organism>
<evidence type="ECO:0000256" key="9">
    <source>
        <dbReference type="ARBA" id="ARBA00023136"/>
    </source>
</evidence>
<evidence type="ECO:0000256" key="10">
    <source>
        <dbReference type="RuleBase" id="RU363063"/>
    </source>
</evidence>
<dbReference type="STRING" id="329046.A0A1Y2BP51"/>
<dbReference type="EMBL" id="MCGO01000055">
    <property type="protein sequence ID" value="ORY36521.1"/>
    <property type="molecule type" value="Genomic_DNA"/>
</dbReference>
<dbReference type="PANTHER" id="PTHR11214:SF351">
    <property type="entry name" value="BETA-1,3-GALACTOSYLTRANSFERASE PVG3"/>
    <property type="match status" value="1"/>
</dbReference>
<evidence type="ECO:0000256" key="1">
    <source>
        <dbReference type="ARBA" id="ARBA00004323"/>
    </source>
</evidence>
<keyword evidence="5" id="KW-0812">Transmembrane</keyword>
<proteinExistence type="inferred from homology"/>
<keyword evidence="8 10" id="KW-0333">Golgi apparatus</keyword>
<dbReference type="Proteomes" id="UP000193642">
    <property type="component" value="Unassembled WGS sequence"/>
</dbReference>
<keyword evidence="4" id="KW-0808">Transferase</keyword>
<keyword evidence="12" id="KW-1185">Reference proteome</keyword>
<dbReference type="AlphaFoldDB" id="A0A1Y2BP51"/>
<evidence type="ECO:0000256" key="8">
    <source>
        <dbReference type="ARBA" id="ARBA00023034"/>
    </source>
</evidence>
<evidence type="ECO:0000256" key="7">
    <source>
        <dbReference type="ARBA" id="ARBA00022989"/>
    </source>
</evidence>
<keyword evidence="9" id="KW-0472">Membrane</keyword>
<dbReference type="InterPro" id="IPR002659">
    <property type="entry name" value="Glyco_trans_31"/>
</dbReference>
<keyword evidence="6" id="KW-0735">Signal-anchor</keyword>
<evidence type="ECO:0000313" key="11">
    <source>
        <dbReference type="EMBL" id="ORY36521.1"/>
    </source>
</evidence>
<evidence type="ECO:0000256" key="3">
    <source>
        <dbReference type="ARBA" id="ARBA00022676"/>
    </source>
</evidence>
<evidence type="ECO:0000256" key="5">
    <source>
        <dbReference type="ARBA" id="ARBA00022692"/>
    </source>
</evidence>
<evidence type="ECO:0000256" key="6">
    <source>
        <dbReference type="ARBA" id="ARBA00022968"/>
    </source>
</evidence>
<dbReference type="GO" id="GO:0000139">
    <property type="term" value="C:Golgi membrane"/>
    <property type="evidence" value="ECO:0007669"/>
    <property type="project" value="UniProtKB-SubCell"/>
</dbReference>
<keyword evidence="3 10" id="KW-0328">Glycosyltransferase</keyword>